<proteinExistence type="predicted"/>
<keyword evidence="1" id="KW-0614">Plasmid</keyword>
<name>A0ACD4CYM5_9HYPH</name>
<organism evidence="1 2">
    <name type="scientific">Phyllobacterium zundukense</name>
    <dbReference type="NCBI Taxonomy" id="1867719"/>
    <lineage>
        <taxon>Bacteria</taxon>
        <taxon>Pseudomonadati</taxon>
        <taxon>Pseudomonadota</taxon>
        <taxon>Alphaproteobacteria</taxon>
        <taxon>Hyphomicrobiales</taxon>
        <taxon>Phyllobacteriaceae</taxon>
        <taxon>Phyllobacterium</taxon>
    </lineage>
</organism>
<dbReference type="Proteomes" id="UP001061991">
    <property type="component" value="Plasmid p_unnamed1"/>
</dbReference>
<evidence type="ECO:0000313" key="1">
    <source>
        <dbReference type="EMBL" id="UXN58731.1"/>
    </source>
</evidence>
<sequence>MARRAAASGASSTTVKSRRRPTGCTGQRGHLRDPGANLDLVLGRWGEGATADDRFTVALLHRQQPDGSPVLMVIDATGRPAANGDFARTALARKDVIGTPLAAQVFSITDAIYEHDARLFQTASPARRVESRSTGPNGP</sequence>
<keyword evidence="2" id="KW-1185">Reference proteome</keyword>
<geneLocation type="plasmid" evidence="1 2">
    <name>p_unnamed1</name>
</geneLocation>
<evidence type="ECO:0000313" key="2">
    <source>
        <dbReference type="Proteomes" id="UP001061991"/>
    </source>
</evidence>
<reference evidence="1" key="1">
    <citation type="submission" date="2022-09" db="EMBL/GenBank/DDBJ databases">
        <title>Interaction between co-microsymbionts with complementary sets of symbiotic genes in legume-rhizobium systems.</title>
        <authorList>
            <person name="Safronova V."/>
            <person name="Sazanova A."/>
            <person name="Afonin A."/>
            <person name="Chirak E."/>
        </authorList>
    </citation>
    <scope>NUCLEOTIDE SEQUENCE</scope>
    <source>
        <strain evidence="1">A18/3m</strain>
    </source>
</reference>
<dbReference type="EMBL" id="CP104972">
    <property type="protein sequence ID" value="UXN58731.1"/>
    <property type="molecule type" value="Genomic_DNA"/>
</dbReference>
<protein>
    <submittedName>
        <fullName evidence="1">Uncharacterized protein</fullName>
    </submittedName>
</protein>
<accession>A0ACD4CYM5</accession>
<gene>
    <name evidence="1" type="ORF">N8E88_12250</name>
</gene>